<keyword evidence="11" id="KW-1185">Reference proteome</keyword>
<evidence type="ECO:0000256" key="6">
    <source>
        <dbReference type="ARBA" id="ARBA00023170"/>
    </source>
</evidence>
<dbReference type="AlphaFoldDB" id="B3RIW0"/>
<evidence type="ECO:0000256" key="8">
    <source>
        <dbReference type="SAM" id="Phobius"/>
    </source>
</evidence>
<dbReference type="Proteomes" id="UP000009022">
    <property type="component" value="Unassembled WGS sequence"/>
</dbReference>
<dbReference type="eggNOG" id="KOG3656">
    <property type="taxonomic scope" value="Eukaryota"/>
</dbReference>
<dbReference type="OrthoDB" id="9979846at2759"/>
<feature type="transmembrane region" description="Helical" evidence="8">
    <location>
        <begin position="190"/>
        <end position="215"/>
    </location>
</feature>
<dbReference type="HOGENOM" id="CLU_009579_15_0_1"/>
<comment type="subcellular location">
    <subcellularLocation>
        <location evidence="1">Membrane</location>
        <topology evidence="1">Multi-pass membrane protein</topology>
    </subcellularLocation>
</comment>
<keyword evidence="6" id="KW-0675">Receptor</keyword>
<dbReference type="InterPro" id="IPR000276">
    <property type="entry name" value="GPCR_Rhodpsn"/>
</dbReference>
<feature type="transmembrane region" description="Helical" evidence="8">
    <location>
        <begin position="142"/>
        <end position="161"/>
    </location>
</feature>
<evidence type="ECO:0000256" key="7">
    <source>
        <dbReference type="ARBA" id="ARBA00023224"/>
    </source>
</evidence>
<reference evidence="10 11" key="1">
    <citation type="journal article" date="2008" name="Nature">
        <title>The Trichoplax genome and the nature of placozoans.</title>
        <authorList>
            <person name="Srivastava M."/>
            <person name="Begovic E."/>
            <person name="Chapman J."/>
            <person name="Putnam N.H."/>
            <person name="Hellsten U."/>
            <person name="Kawashima T."/>
            <person name="Kuo A."/>
            <person name="Mitros T."/>
            <person name="Salamov A."/>
            <person name="Carpenter M.L."/>
            <person name="Signorovitch A.Y."/>
            <person name="Moreno M.A."/>
            <person name="Kamm K."/>
            <person name="Grimwood J."/>
            <person name="Schmutz J."/>
            <person name="Shapiro H."/>
            <person name="Grigoriev I.V."/>
            <person name="Buss L.W."/>
            <person name="Schierwater B."/>
            <person name="Dellaporta S.L."/>
            <person name="Rokhsar D.S."/>
        </authorList>
    </citation>
    <scope>NUCLEOTIDE SEQUENCE [LARGE SCALE GENOMIC DNA]</scope>
    <source>
        <strain evidence="10 11">Grell-BS-1999</strain>
    </source>
</reference>
<keyword evidence="5 8" id="KW-0472">Membrane</keyword>
<name>B3RIW0_TRIAD</name>
<proteinExistence type="predicted"/>
<gene>
    <name evidence="10" type="ORF">TRIADDRAFT_51389</name>
</gene>
<feature type="transmembrane region" description="Helical" evidence="8">
    <location>
        <begin position="236"/>
        <end position="255"/>
    </location>
</feature>
<evidence type="ECO:0000259" key="9">
    <source>
        <dbReference type="PROSITE" id="PS50262"/>
    </source>
</evidence>
<keyword evidence="2 8" id="KW-0812">Transmembrane</keyword>
<dbReference type="KEGG" id="tad:TRIADDRAFT_51389"/>
<accession>B3RIW0</accession>
<dbReference type="EMBL" id="DS985241">
    <property type="protein sequence ID" value="EDV29260.1"/>
    <property type="molecule type" value="Genomic_DNA"/>
</dbReference>
<keyword evidence="4" id="KW-0297">G-protein coupled receptor</keyword>
<feature type="transmembrane region" description="Helical" evidence="8">
    <location>
        <begin position="100"/>
        <end position="121"/>
    </location>
</feature>
<dbReference type="Gene3D" id="1.20.1070.10">
    <property type="entry name" value="Rhodopsin 7-helix transmembrane proteins"/>
    <property type="match status" value="1"/>
</dbReference>
<dbReference type="InParanoid" id="B3RIW0"/>
<dbReference type="CTD" id="6748875"/>
<dbReference type="GO" id="GO:0007186">
    <property type="term" value="P:G protein-coupled receptor signaling pathway"/>
    <property type="evidence" value="ECO:0000318"/>
    <property type="project" value="GO_Central"/>
</dbReference>
<dbReference type="PROSITE" id="PS50262">
    <property type="entry name" value="G_PROTEIN_RECEP_F1_2"/>
    <property type="match status" value="1"/>
</dbReference>
<feature type="transmembrane region" description="Helical" evidence="8">
    <location>
        <begin position="61"/>
        <end position="80"/>
    </location>
</feature>
<feature type="transmembrane region" description="Helical" evidence="8">
    <location>
        <begin position="275"/>
        <end position="297"/>
    </location>
</feature>
<evidence type="ECO:0000256" key="5">
    <source>
        <dbReference type="ARBA" id="ARBA00023136"/>
    </source>
</evidence>
<dbReference type="PhylomeDB" id="B3RIW0"/>
<dbReference type="OMA" id="AICHPEY"/>
<evidence type="ECO:0000256" key="1">
    <source>
        <dbReference type="ARBA" id="ARBA00004141"/>
    </source>
</evidence>
<feature type="transmembrane region" description="Helical" evidence="8">
    <location>
        <begin position="27"/>
        <end position="49"/>
    </location>
</feature>
<dbReference type="PRINTS" id="PR00237">
    <property type="entry name" value="GPCRRHODOPSN"/>
</dbReference>
<keyword evidence="7" id="KW-0807">Transducer</keyword>
<dbReference type="GeneID" id="6748875"/>
<sequence length="313" mass="35807">MSSAHNISSLTIWDIYVKSPSEMVGKVIVNTILLLFAMIGNIGIIVVLLKNKRFKVPTNERYIISLAFADLIVALFYIPVNVLTDYYKGLWILGPVACKLLNYIRLTAITNVELTLVAVAVDRYLAICRPLYRSKSPDRTRNIIIGLWVLSAVLMTPYLYILREEAFVFLDGSLTAHFCIRDYGSNIFKIIMVVFQLTALYIIPLMIVILSYFKVSLRIRASITTSRNVMRKKQRAVICVIVITLVFIVCWTPVWTVQMYKELSSGYYSGWEKELLFWSVFVANISTIIHPMIYALFGQNLREKLRSSRTTSA</sequence>
<dbReference type="SUPFAM" id="SSF81321">
    <property type="entry name" value="Family A G protein-coupled receptor-like"/>
    <property type="match status" value="1"/>
</dbReference>
<dbReference type="STRING" id="10228.B3RIW0"/>
<evidence type="ECO:0000313" key="11">
    <source>
        <dbReference type="Proteomes" id="UP000009022"/>
    </source>
</evidence>
<dbReference type="GO" id="GO:0005886">
    <property type="term" value="C:plasma membrane"/>
    <property type="evidence" value="ECO:0000318"/>
    <property type="project" value="GO_Central"/>
</dbReference>
<evidence type="ECO:0000256" key="4">
    <source>
        <dbReference type="ARBA" id="ARBA00023040"/>
    </source>
</evidence>
<keyword evidence="3 8" id="KW-1133">Transmembrane helix</keyword>
<feature type="domain" description="G-protein coupled receptors family 1 profile" evidence="9">
    <location>
        <begin position="40"/>
        <end position="294"/>
    </location>
</feature>
<organism evidence="10 11">
    <name type="scientific">Trichoplax adhaerens</name>
    <name type="common">Trichoplax reptans</name>
    <dbReference type="NCBI Taxonomy" id="10228"/>
    <lineage>
        <taxon>Eukaryota</taxon>
        <taxon>Metazoa</taxon>
        <taxon>Placozoa</taxon>
        <taxon>Uniplacotomia</taxon>
        <taxon>Trichoplacea</taxon>
        <taxon>Trichoplacidae</taxon>
        <taxon>Trichoplax</taxon>
    </lineage>
</organism>
<dbReference type="PANTHER" id="PTHR45695:SF9">
    <property type="entry name" value="LEUCOKININ RECEPTOR"/>
    <property type="match status" value="1"/>
</dbReference>
<dbReference type="RefSeq" id="XP_002108462.1">
    <property type="nucleotide sequence ID" value="XM_002108426.1"/>
</dbReference>
<dbReference type="InterPro" id="IPR017452">
    <property type="entry name" value="GPCR_Rhodpsn_7TM"/>
</dbReference>
<protein>
    <recommendedName>
        <fullName evidence="9">G-protein coupled receptors family 1 profile domain-containing protein</fullName>
    </recommendedName>
</protein>
<dbReference type="GO" id="GO:0032870">
    <property type="term" value="P:cellular response to hormone stimulus"/>
    <property type="evidence" value="ECO:0000318"/>
    <property type="project" value="GO_Central"/>
</dbReference>
<evidence type="ECO:0000313" key="10">
    <source>
        <dbReference type="EMBL" id="EDV29260.1"/>
    </source>
</evidence>
<dbReference type="Pfam" id="PF00001">
    <property type="entry name" value="7tm_1"/>
    <property type="match status" value="1"/>
</dbReference>
<dbReference type="GO" id="GO:0004930">
    <property type="term" value="F:G protein-coupled receptor activity"/>
    <property type="evidence" value="ECO:0000318"/>
    <property type="project" value="GO_Central"/>
</dbReference>
<evidence type="ECO:0000256" key="3">
    <source>
        <dbReference type="ARBA" id="ARBA00022989"/>
    </source>
</evidence>
<evidence type="ECO:0000256" key="2">
    <source>
        <dbReference type="ARBA" id="ARBA00022692"/>
    </source>
</evidence>
<dbReference type="PANTHER" id="PTHR45695">
    <property type="entry name" value="LEUCOKININ RECEPTOR-RELATED"/>
    <property type="match status" value="1"/>
</dbReference>